<keyword evidence="4" id="KW-1185">Reference proteome</keyword>
<comment type="caution">
    <text evidence="3">The sequence shown here is derived from an EMBL/GenBank/DDBJ whole genome shotgun (WGS) entry which is preliminary data.</text>
</comment>
<proteinExistence type="predicted"/>
<accession>A0ABN2JYU3</accession>
<feature type="signal peptide" evidence="2">
    <location>
        <begin position="1"/>
        <end position="21"/>
    </location>
</feature>
<evidence type="ECO:0000313" key="3">
    <source>
        <dbReference type="EMBL" id="GAA1744103.1"/>
    </source>
</evidence>
<reference evidence="3 4" key="1">
    <citation type="journal article" date="2019" name="Int. J. Syst. Evol. Microbiol.">
        <title>The Global Catalogue of Microorganisms (GCM) 10K type strain sequencing project: providing services to taxonomists for standard genome sequencing and annotation.</title>
        <authorList>
            <consortium name="The Broad Institute Genomics Platform"/>
            <consortium name="The Broad Institute Genome Sequencing Center for Infectious Disease"/>
            <person name="Wu L."/>
            <person name="Ma J."/>
        </authorList>
    </citation>
    <scope>NUCLEOTIDE SEQUENCE [LARGE SCALE GENOMIC DNA]</scope>
    <source>
        <strain evidence="3 4">JCM 13518</strain>
    </source>
</reference>
<organism evidence="3 4">
    <name type="scientific">Aeromicrobium alkaliterrae</name>
    <dbReference type="NCBI Taxonomy" id="302168"/>
    <lineage>
        <taxon>Bacteria</taxon>
        <taxon>Bacillati</taxon>
        <taxon>Actinomycetota</taxon>
        <taxon>Actinomycetes</taxon>
        <taxon>Propionibacteriales</taxon>
        <taxon>Nocardioidaceae</taxon>
        <taxon>Aeromicrobium</taxon>
    </lineage>
</organism>
<name>A0ABN2JYU3_9ACTN</name>
<evidence type="ECO:0008006" key="5">
    <source>
        <dbReference type="Google" id="ProtNLM"/>
    </source>
</evidence>
<feature type="chain" id="PRO_5045783946" description="SnoaL-like domain-containing protein" evidence="2">
    <location>
        <begin position="22"/>
        <end position="232"/>
    </location>
</feature>
<dbReference type="RefSeq" id="WP_344202161.1">
    <property type="nucleotide sequence ID" value="NZ_BAAAME010000004.1"/>
</dbReference>
<dbReference type="Proteomes" id="UP001501057">
    <property type="component" value="Unassembled WGS sequence"/>
</dbReference>
<gene>
    <name evidence="3" type="ORF">GCM10009710_25230</name>
</gene>
<protein>
    <recommendedName>
        <fullName evidence="5">SnoaL-like domain-containing protein</fullName>
    </recommendedName>
</protein>
<sequence length="232" mass="24853">MNRRWAGLGGGALVAAAVAFAALALPSPGSSGPQARDSLLPNDGSHLTELAVGDPLPTPGNFDGAPNAPTGLPSLELTEDLSRGGDDRAAAEDFAVAFLHLVVDTRESMNVDEMVEVLVAEDADTTTVDYFETSLAINKGSEVRRVWRTDRESYVRTQIDDDAVSVEVAFTLGLDGDDTFQTWVTHRLDLERADDAWLVTRLTFRTLDYMPAADASISQALDGSGWRLLTSG</sequence>
<evidence type="ECO:0000313" key="4">
    <source>
        <dbReference type="Proteomes" id="UP001501057"/>
    </source>
</evidence>
<evidence type="ECO:0000256" key="1">
    <source>
        <dbReference type="SAM" id="MobiDB-lite"/>
    </source>
</evidence>
<keyword evidence="2" id="KW-0732">Signal</keyword>
<evidence type="ECO:0000256" key="2">
    <source>
        <dbReference type="SAM" id="SignalP"/>
    </source>
</evidence>
<dbReference type="EMBL" id="BAAAME010000004">
    <property type="protein sequence ID" value="GAA1744103.1"/>
    <property type="molecule type" value="Genomic_DNA"/>
</dbReference>
<feature type="region of interest" description="Disordered" evidence="1">
    <location>
        <begin position="53"/>
        <end position="83"/>
    </location>
</feature>
<feature type="region of interest" description="Disordered" evidence="1">
    <location>
        <begin position="27"/>
        <end position="46"/>
    </location>
</feature>